<dbReference type="Proteomes" id="UP001234343">
    <property type="component" value="Unassembled WGS sequence"/>
</dbReference>
<evidence type="ECO:0000256" key="1">
    <source>
        <dbReference type="SAM" id="Phobius"/>
    </source>
</evidence>
<keyword evidence="3" id="KW-1185">Reference proteome</keyword>
<keyword evidence="1" id="KW-0812">Transmembrane</keyword>
<accession>A0ABT7T255</accession>
<organism evidence="2 3">
    <name type="scientific">Alteromonas arenosi</name>
    <dbReference type="NCBI Taxonomy" id="3055817"/>
    <lineage>
        <taxon>Bacteria</taxon>
        <taxon>Pseudomonadati</taxon>
        <taxon>Pseudomonadota</taxon>
        <taxon>Gammaproteobacteria</taxon>
        <taxon>Alteromonadales</taxon>
        <taxon>Alteromonadaceae</taxon>
        <taxon>Alteromonas/Salinimonas group</taxon>
        <taxon>Alteromonas</taxon>
    </lineage>
</organism>
<proteinExistence type="predicted"/>
<name>A0ABT7T255_9ALTE</name>
<protein>
    <recommendedName>
        <fullName evidence="4">DUF304 domain-containing protein</fullName>
    </recommendedName>
</protein>
<gene>
    <name evidence="2" type="ORF">QTP81_17005</name>
</gene>
<keyword evidence="1" id="KW-1133">Transmembrane helix</keyword>
<feature type="transmembrane region" description="Helical" evidence="1">
    <location>
        <begin position="64"/>
        <end position="85"/>
    </location>
</feature>
<keyword evidence="1" id="KW-0472">Membrane</keyword>
<evidence type="ECO:0008006" key="4">
    <source>
        <dbReference type="Google" id="ProtNLM"/>
    </source>
</evidence>
<evidence type="ECO:0000313" key="3">
    <source>
        <dbReference type="Proteomes" id="UP001234343"/>
    </source>
</evidence>
<comment type="caution">
    <text evidence="2">The sequence shown here is derived from an EMBL/GenBank/DDBJ whole genome shotgun (WGS) entry which is preliminary data.</text>
</comment>
<feature type="transmembrane region" description="Helical" evidence="1">
    <location>
        <begin position="28"/>
        <end position="52"/>
    </location>
</feature>
<evidence type="ECO:0000313" key="2">
    <source>
        <dbReference type="EMBL" id="MDM7862309.1"/>
    </source>
</evidence>
<dbReference type="RefSeq" id="WP_289367239.1">
    <property type="nucleotide sequence ID" value="NZ_JAUCBP010000014.1"/>
</dbReference>
<sequence>MQEPMNIGLPDKIQLEKHLNYIHITRKWFGIQFVFFTAFAVFWNAFLFYFYAGMDEDTDNFTRFLPILHVIAGIAISYYAIAGWVNKSHIFVSKQMLEIQHKPLPWIGNKQFRATDLKQLYAKEKISNNRNGTHVTYEVHAILTNGKNAKLLGGLDSSEQALYIEQEIEKYLGIKDTAVRGALG</sequence>
<reference evidence="2 3" key="1">
    <citation type="submission" date="2023-06" db="EMBL/GenBank/DDBJ databases">
        <title>Alteromonas sp. ASW11-36 isolated from intertidal sand.</title>
        <authorList>
            <person name="Li Y."/>
        </authorList>
    </citation>
    <scope>NUCLEOTIDE SEQUENCE [LARGE SCALE GENOMIC DNA]</scope>
    <source>
        <strain evidence="2 3">ASW11-36</strain>
    </source>
</reference>
<dbReference type="EMBL" id="JAUCBP010000014">
    <property type="protein sequence ID" value="MDM7862309.1"/>
    <property type="molecule type" value="Genomic_DNA"/>
</dbReference>